<evidence type="ECO:0000256" key="1">
    <source>
        <dbReference type="ARBA" id="ARBA00023015"/>
    </source>
</evidence>
<dbReference type="Gene3D" id="1.10.10.60">
    <property type="entry name" value="Homeodomain-like"/>
    <property type="match status" value="2"/>
</dbReference>
<dbReference type="Proteomes" id="UP000263014">
    <property type="component" value="Unassembled WGS sequence"/>
</dbReference>
<dbReference type="Pfam" id="PF12833">
    <property type="entry name" value="HTH_18"/>
    <property type="match status" value="1"/>
</dbReference>
<dbReference type="PROSITE" id="PS01124">
    <property type="entry name" value="HTH_ARAC_FAMILY_2"/>
    <property type="match status" value="1"/>
</dbReference>
<dbReference type="InterPro" id="IPR018060">
    <property type="entry name" value="HTH_AraC"/>
</dbReference>
<keyword evidence="1" id="KW-0805">Transcription regulation</keyword>
<name>A0A374P3L1_9FIRM</name>
<keyword evidence="3" id="KW-0804">Transcription</keyword>
<keyword evidence="2" id="KW-0238">DNA-binding</keyword>
<dbReference type="SUPFAM" id="SSF51215">
    <property type="entry name" value="Regulatory protein AraC"/>
    <property type="match status" value="1"/>
</dbReference>
<dbReference type="EMBL" id="QSON01000010">
    <property type="protein sequence ID" value="RGJ00862.1"/>
    <property type="molecule type" value="Genomic_DNA"/>
</dbReference>
<evidence type="ECO:0000259" key="4">
    <source>
        <dbReference type="PROSITE" id="PS01124"/>
    </source>
</evidence>
<evidence type="ECO:0000256" key="3">
    <source>
        <dbReference type="ARBA" id="ARBA00023163"/>
    </source>
</evidence>
<organism evidence="5 6">
    <name type="scientific">Hungatella hathewayi</name>
    <dbReference type="NCBI Taxonomy" id="154046"/>
    <lineage>
        <taxon>Bacteria</taxon>
        <taxon>Bacillati</taxon>
        <taxon>Bacillota</taxon>
        <taxon>Clostridia</taxon>
        <taxon>Lachnospirales</taxon>
        <taxon>Lachnospiraceae</taxon>
        <taxon>Hungatella</taxon>
    </lineage>
</organism>
<evidence type="ECO:0000313" key="6">
    <source>
        <dbReference type="Proteomes" id="UP000263014"/>
    </source>
</evidence>
<dbReference type="InterPro" id="IPR009057">
    <property type="entry name" value="Homeodomain-like_sf"/>
</dbReference>
<dbReference type="InterPro" id="IPR037923">
    <property type="entry name" value="HTH-like"/>
</dbReference>
<protein>
    <submittedName>
        <fullName evidence="5">AraC family transcriptional regulator</fullName>
    </submittedName>
</protein>
<dbReference type="PROSITE" id="PS00041">
    <property type="entry name" value="HTH_ARAC_FAMILY_1"/>
    <property type="match status" value="1"/>
</dbReference>
<evidence type="ECO:0000313" key="5">
    <source>
        <dbReference type="EMBL" id="RGJ00862.1"/>
    </source>
</evidence>
<dbReference type="GO" id="GO:0043565">
    <property type="term" value="F:sequence-specific DNA binding"/>
    <property type="evidence" value="ECO:0007669"/>
    <property type="project" value="InterPro"/>
</dbReference>
<dbReference type="SUPFAM" id="SSF46689">
    <property type="entry name" value="Homeodomain-like"/>
    <property type="match status" value="2"/>
</dbReference>
<evidence type="ECO:0000256" key="2">
    <source>
        <dbReference type="ARBA" id="ARBA00023125"/>
    </source>
</evidence>
<comment type="caution">
    <text evidence="5">The sequence shown here is derived from an EMBL/GenBank/DDBJ whole genome shotgun (WGS) entry which is preliminary data.</text>
</comment>
<gene>
    <name evidence="5" type="ORF">DXD79_20450</name>
</gene>
<dbReference type="PANTHER" id="PTHR43280">
    <property type="entry name" value="ARAC-FAMILY TRANSCRIPTIONAL REGULATOR"/>
    <property type="match status" value="1"/>
</dbReference>
<sequence>MYQIIKGGCNTRHPSSFFMSHPDGLNNYLLLIVKTPAVFQIAGQDYTLSPNQAIILAPHTPCSYSNPYGEYMDDWLHIAAEEDIFPLRGILATNTFFRVDDAELFSVYIRQLLWENAYTTSQYRTENIDCLVNVLLNHLLIAYQQKDLAAYYNPYFPKLQEIRISMKSTLMDPLSIDDVSKRLGISKSHFQHLYTELFGISFQKDYIQMRIDYAKDLIETTDLPMEQIAELCGYSTEVHFYRQFKAYTDLTPAVYRRKFRNQLF</sequence>
<dbReference type="InterPro" id="IPR018062">
    <property type="entry name" value="HTH_AraC-typ_CS"/>
</dbReference>
<dbReference type="GO" id="GO:0003700">
    <property type="term" value="F:DNA-binding transcription factor activity"/>
    <property type="evidence" value="ECO:0007669"/>
    <property type="project" value="InterPro"/>
</dbReference>
<proteinExistence type="predicted"/>
<dbReference type="SMART" id="SM00342">
    <property type="entry name" value="HTH_ARAC"/>
    <property type="match status" value="1"/>
</dbReference>
<dbReference type="PANTHER" id="PTHR43280:SF28">
    <property type="entry name" value="HTH-TYPE TRANSCRIPTIONAL ACTIVATOR RHAS"/>
    <property type="match status" value="1"/>
</dbReference>
<reference evidence="5 6" key="1">
    <citation type="submission" date="2018-08" db="EMBL/GenBank/DDBJ databases">
        <title>A genome reference for cultivated species of the human gut microbiota.</title>
        <authorList>
            <person name="Zou Y."/>
            <person name="Xue W."/>
            <person name="Luo G."/>
        </authorList>
    </citation>
    <scope>NUCLEOTIDE SEQUENCE [LARGE SCALE GENOMIC DNA]</scope>
    <source>
        <strain evidence="5 6">TM09-12</strain>
    </source>
</reference>
<dbReference type="RefSeq" id="WP_002602786.1">
    <property type="nucleotide sequence ID" value="NZ_CACRUH010000068.1"/>
</dbReference>
<feature type="domain" description="HTH araC/xylS-type" evidence="4">
    <location>
        <begin position="160"/>
        <end position="258"/>
    </location>
</feature>
<dbReference type="AlphaFoldDB" id="A0A374P3L1"/>
<accession>A0A374P3L1</accession>